<evidence type="ECO:0000256" key="9">
    <source>
        <dbReference type="RuleBase" id="RU362122"/>
    </source>
</evidence>
<feature type="transmembrane region" description="Helical" evidence="9">
    <location>
        <begin position="85"/>
        <end position="103"/>
    </location>
</feature>
<keyword evidence="5 9" id="KW-0812">Transmembrane</keyword>
<name>A0A1M6M7H1_9FIRM</name>
<dbReference type="GO" id="GO:0005886">
    <property type="term" value="C:plasma membrane"/>
    <property type="evidence" value="ECO:0007669"/>
    <property type="project" value="UniProtKB-SubCell"/>
</dbReference>
<feature type="transmembrane region" description="Helical" evidence="9">
    <location>
        <begin position="123"/>
        <end position="141"/>
    </location>
</feature>
<evidence type="ECO:0000256" key="7">
    <source>
        <dbReference type="ARBA" id="ARBA00022989"/>
    </source>
</evidence>
<dbReference type="GO" id="GO:0015188">
    <property type="term" value="F:L-isoleucine transmembrane transporter activity"/>
    <property type="evidence" value="ECO:0007669"/>
    <property type="project" value="TreeGrafter"/>
</dbReference>
<feature type="transmembrane region" description="Helical" evidence="9">
    <location>
        <begin position="407"/>
        <end position="425"/>
    </location>
</feature>
<evidence type="ECO:0000313" key="10">
    <source>
        <dbReference type="EMBL" id="SHJ79428.1"/>
    </source>
</evidence>
<feature type="transmembrane region" description="Helical" evidence="9">
    <location>
        <begin position="375"/>
        <end position="395"/>
    </location>
</feature>
<dbReference type="AlphaFoldDB" id="A0A1M6M7H1"/>
<comment type="similarity">
    <text evidence="2 9">Belongs to the branched chain amino acid transporter family.</text>
</comment>
<comment type="function">
    <text evidence="9">Component of the transport system for branched-chain amino acids.</text>
</comment>
<evidence type="ECO:0000256" key="3">
    <source>
        <dbReference type="ARBA" id="ARBA00022448"/>
    </source>
</evidence>
<keyword evidence="7 9" id="KW-1133">Transmembrane helix</keyword>
<dbReference type="GO" id="GO:0015818">
    <property type="term" value="P:isoleucine transport"/>
    <property type="evidence" value="ECO:0007669"/>
    <property type="project" value="TreeGrafter"/>
</dbReference>
<dbReference type="GO" id="GO:0015820">
    <property type="term" value="P:L-leucine transport"/>
    <property type="evidence" value="ECO:0007669"/>
    <property type="project" value="TreeGrafter"/>
</dbReference>
<keyword evidence="11" id="KW-1185">Reference proteome</keyword>
<protein>
    <recommendedName>
        <fullName evidence="9">Branched-chain amino acid transport system carrier protein</fullName>
    </recommendedName>
</protein>
<keyword evidence="6 9" id="KW-0029">Amino-acid transport</keyword>
<dbReference type="EMBL" id="FRAH01000006">
    <property type="protein sequence ID" value="SHJ79428.1"/>
    <property type="molecule type" value="Genomic_DNA"/>
</dbReference>
<dbReference type="PANTHER" id="PTHR30588:SF0">
    <property type="entry name" value="BRANCHED-CHAIN AMINO ACID PERMEASE BRNQ"/>
    <property type="match status" value="1"/>
</dbReference>
<organism evidence="10 11">
    <name type="scientific">Anaerotignum lactatifermentans DSM 14214</name>
    <dbReference type="NCBI Taxonomy" id="1121323"/>
    <lineage>
        <taxon>Bacteria</taxon>
        <taxon>Bacillati</taxon>
        <taxon>Bacillota</taxon>
        <taxon>Clostridia</taxon>
        <taxon>Lachnospirales</taxon>
        <taxon>Anaerotignaceae</taxon>
        <taxon>Anaerotignum</taxon>
    </lineage>
</organism>
<keyword evidence="4" id="KW-1003">Cell membrane</keyword>
<proteinExistence type="inferred from homology"/>
<gene>
    <name evidence="10" type="ORF">SAMN02745138_00514</name>
</gene>
<evidence type="ECO:0000256" key="8">
    <source>
        <dbReference type="ARBA" id="ARBA00023136"/>
    </source>
</evidence>
<feature type="transmembrane region" description="Helical" evidence="9">
    <location>
        <begin position="153"/>
        <end position="174"/>
    </location>
</feature>
<evidence type="ECO:0000256" key="1">
    <source>
        <dbReference type="ARBA" id="ARBA00004651"/>
    </source>
</evidence>
<feature type="transmembrane region" description="Helical" evidence="9">
    <location>
        <begin position="346"/>
        <end position="363"/>
    </location>
</feature>
<evidence type="ECO:0000256" key="2">
    <source>
        <dbReference type="ARBA" id="ARBA00008540"/>
    </source>
</evidence>
<feature type="transmembrane region" description="Helical" evidence="9">
    <location>
        <begin position="194"/>
        <end position="213"/>
    </location>
</feature>
<dbReference type="GO" id="GO:0015190">
    <property type="term" value="F:L-leucine transmembrane transporter activity"/>
    <property type="evidence" value="ECO:0007669"/>
    <property type="project" value="TreeGrafter"/>
</dbReference>
<keyword evidence="8 9" id="KW-0472">Membrane</keyword>
<keyword evidence="3 9" id="KW-0813">Transport</keyword>
<dbReference type="RefSeq" id="WP_072848841.1">
    <property type="nucleotide sequence ID" value="NZ_FRAH01000006.1"/>
</dbReference>
<evidence type="ECO:0000256" key="4">
    <source>
        <dbReference type="ARBA" id="ARBA00022475"/>
    </source>
</evidence>
<comment type="subcellular location">
    <subcellularLocation>
        <location evidence="1 9">Cell membrane</location>
        <topology evidence="1 9">Multi-pass membrane protein</topology>
    </subcellularLocation>
</comment>
<accession>A0A1M6M7H1</accession>
<feature type="transmembrane region" description="Helical" evidence="9">
    <location>
        <begin position="320"/>
        <end position="340"/>
    </location>
</feature>
<feature type="transmembrane region" description="Helical" evidence="9">
    <location>
        <begin position="12"/>
        <end position="30"/>
    </location>
</feature>
<dbReference type="GO" id="GO:0005304">
    <property type="term" value="F:L-valine transmembrane transporter activity"/>
    <property type="evidence" value="ECO:0007669"/>
    <property type="project" value="TreeGrafter"/>
</dbReference>
<sequence length="429" mass="45486">MEKKQFKAKDMLVIGAALFAMFFGAGNLIFPPLLGQQTGTSWIIGFLFFFIFDVGLALVAILALISKNQYSITGLTGPMGKVPSAVIGAIGALCIGPFLAIPRTAATTYEVGVAPLLTNAPGFATWIFSAFFFVVVLVLTIRPSKVVDIVGQFLTPILVIFLLIMIIVGIVNPLGPIETEATVNAVREGTYNGYQTLDVIASMIFIIIIANSARDKGYNDQASLAGATIRSSVVAAVGLLVIYGGLTYLGATTGTLADYQGLDQTTLLVTITKGLFGDIGVILLGIIVLFACWTTAIGLTSAVSEYFVELSGGKLKYKTLVIAIVVFSWLVSNAGVATIIKVSAPLLNLIYPGLLVLIILAFFHKQIKNNNIYRFAAYFGMITSALEILAGFGLPTDFVSVLPLADMGFAWIIPAIVGGIIGKFIPSKS</sequence>
<dbReference type="InterPro" id="IPR004685">
    <property type="entry name" value="Brnchd-chn_aa_trnsp_Livcs"/>
</dbReference>
<reference evidence="10 11" key="1">
    <citation type="submission" date="2016-11" db="EMBL/GenBank/DDBJ databases">
        <authorList>
            <person name="Jaros S."/>
            <person name="Januszkiewicz K."/>
            <person name="Wedrychowicz H."/>
        </authorList>
    </citation>
    <scope>NUCLEOTIDE SEQUENCE [LARGE SCALE GENOMIC DNA]</scope>
    <source>
        <strain evidence="10 11">DSM 14214</strain>
    </source>
</reference>
<dbReference type="Pfam" id="PF05525">
    <property type="entry name" value="Branch_AA_trans"/>
    <property type="match status" value="1"/>
</dbReference>
<evidence type="ECO:0000256" key="6">
    <source>
        <dbReference type="ARBA" id="ARBA00022970"/>
    </source>
</evidence>
<evidence type="ECO:0000256" key="5">
    <source>
        <dbReference type="ARBA" id="ARBA00022692"/>
    </source>
</evidence>
<dbReference type="OrthoDB" id="9783920at2"/>
<feature type="transmembrane region" description="Helical" evidence="9">
    <location>
        <begin position="279"/>
        <end position="308"/>
    </location>
</feature>
<feature type="transmembrane region" description="Helical" evidence="9">
    <location>
        <begin position="42"/>
        <end position="65"/>
    </location>
</feature>
<evidence type="ECO:0000313" key="11">
    <source>
        <dbReference type="Proteomes" id="UP000183975"/>
    </source>
</evidence>
<dbReference type="NCBIfam" id="TIGR00796">
    <property type="entry name" value="livcs"/>
    <property type="match status" value="1"/>
</dbReference>
<dbReference type="PANTHER" id="PTHR30588">
    <property type="entry name" value="BRANCHED-CHAIN AMINO ACID TRANSPORT SYSTEM 2 CARRIER PROTEIN"/>
    <property type="match status" value="1"/>
</dbReference>
<feature type="transmembrane region" description="Helical" evidence="9">
    <location>
        <begin position="233"/>
        <end position="251"/>
    </location>
</feature>
<dbReference type="Proteomes" id="UP000183975">
    <property type="component" value="Unassembled WGS sequence"/>
</dbReference>